<gene>
    <name evidence="13" type="ORF">F8O01_02780</name>
</gene>
<dbReference type="CDD" id="cd19365">
    <property type="entry name" value="TenA_C-like"/>
    <property type="match status" value="1"/>
</dbReference>
<dbReference type="InterPro" id="IPR004305">
    <property type="entry name" value="Thiaminase-2/PQQC"/>
</dbReference>
<dbReference type="RefSeq" id="WP_158039372.1">
    <property type="nucleotide sequence ID" value="NZ_JACCFV010000001.1"/>
</dbReference>
<feature type="domain" description="Pyridoxamine kinase/Phosphomethylpyrimidine kinase" evidence="12">
    <location>
        <begin position="29"/>
        <end position="275"/>
    </location>
</feature>
<dbReference type="SUPFAM" id="SSF48613">
    <property type="entry name" value="Heme oxygenase-like"/>
    <property type="match status" value="1"/>
</dbReference>
<name>A0A7J5C2F1_9MICO</name>
<proteinExistence type="predicted"/>
<dbReference type="EMBL" id="WBJZ01000003">
    <property type="protein sequence ID" value="KAB1660272.1"/>
    <property type="molecule type" value="Genomic_DNA"/>
</dbReference>
<dbReference type="GO" id="GO:0009228">
    <property type="term" value="P:thiamine biosynthetic process"/>
    <property type="evidence" value="ECO:0007669"/>
    <property type="project" value="UniProtKB-KW"/>
</dbReference>
<dbReference type="Gene3D" id="3.40.1190.20">
    <property type="match status" value="1"/>
</dbReference>
<evidence type="ECO:0000256" key="9">
    <source>
        <dbReference type="ARBA" id="ARBA00022977"/>
    </source>
</evidence>
<evidence type="ECO:0000256" key="6">
    <source>
        <dbReference type="ARBA" id="ARBA00022741"/>
    </source>
</evidence>
<dbReference type="InterPro" id="IPR013749">
    <property type="entry name" value="PM/HMP-P_kinase-1"/>
</dbReference>
<dbReference type="Gene3D" id="1.20.910.10">
    <property type="entry name" value="Heme oxygenase-like"/>
    <property type="match status" value="1"/>
</dbReference>
<feature type="region of interest" description="Disordered" evidence="10">
    <location>
        <begin position="1"/>
        <end position="23"/>
    </location>
</feature>
<evidence type="ECO:0000259" key="11">
    <source>
        <dbReference type="Pfam" id="PF03070"/>
    </source>
</evidence>
<dbReference type="AlphaFoldDB" id="A0A7J5C2F1"/>
<comment type="catalytic activity">
    <reaction evidence="1">
        <text>4-amino-5-hydroxymethyl-2-methylpyrimidine + ATP = 4-amino-2-methyl-5-(phosphooxymethyl)pyrimidine + ADP + H(+)</text>
        <dbReference type="Rhea" id="RHEA:23096"/>
        <dbReference type="ChEBI" id="CHEBI:15378"/>
        <dbReference type="ChEBI" id="CHEBI:16892"/>
        <dbReference type="ChEBI" id="CHEBI:30616"/>
        <dbReference type="ChEBI" id="CHEBI:58354"/>
        <dbReference type="ChEBI" id="CHEBI:456216"/>
        <dbReference type="EC" id="2.7.1.49"/>
    </reaction>
</comment>
<sequence>MSDATTSAVTTGRDAGAPPPRVLSIAGTDPTGGAGIQADLKSIAANGGYGMAVVTALVAQNTQGVRSIHVPPTAFLVEQLDAVSDDVEIDAVKIGMLFDEHIVAAVSAWLAAVRPPLVVLDPVMIAASGDSLVSGEAVAAIRALLAEVDLVTPNVPELAALVEAPPASGWDELLEQARRLATDHGVLVVAKGGHLEGPAARDALVAPDGEIVEFTSDRVDTRNSHGTGCSLSSAIATLRVRTGSWPAAVGEAKRWLTAALRDSDSLAVGRGSGPVSHFVGLWDAAGSLGPLGAHVDRVIPGSSAEPASSDGDRNTPGAAEVERAWWASIEPIRTATDELAFVRYLGDGTLDREAFVRYLAQDALYLREYARALAAASLLAPTPEEQAFWAASANGAIAAETELHAGRVGHESLFSAEPFDTTSAYVDHLLAFAARGDYLGLVAAILPCFWMYDDIGRRLAARRRPDHPFGDWLATYDDPAFAASTRSAIEIVTRHAAAVDGEERERMRRAFEVSARHELRFFAAPLQVPSD</sequence>
<dbReference type="PANTHER" id="PTHR20858">
    <property type="entry name" value="PHOSPHOMETHYLPYRIMIDINE KINASE"/>
    <property type="match status" value="1"/>
</dbReference>
<evidence type="ECO:0000256" key="2">
    <source>
        <dbReference type="ARBA" id="ARBA00000565"/>
    </source>
</evidence>
<accession>A0A7J5C2F1</accession>
<evidence type="ECO:0000256" key="4">
    <source>
        <dbReference type="ARBA" id="ARBA00004769"/>
    </source>
</evidence>
<dbReference type="InterPro" id="IPR029056">
    <property type="entry name" value="Ribokinase-like"/>
</dbReference>
<feature type="domain" description="Thiaminase-2/PQQC" evidence="11">
    <location>
        <begin position="341"/>
        <end position="524"/>
    </location>
</feature>
<dbReference type="InterPro" id="IPR004399">
    <property type="entry name" value="HMP/HMP-P_kinase_dom"/>
</dbReference>
<keyword evidence="6" id="KW-0547">Nucleotide-binding</keyword>
<dbReference type="SUPFAM" id="SSF53613">
    <property type="entry name" value="Ribokinase-like"/>
    <property type="match status" value="1"/>
</dbReference>
<evidence type="ECO:0000256" key="7">
    <source>
        <dbReference type="ARBA" id="ARBA00022777"/>
    </source>
</evidence>
<evidence type="ECO:0000256" key="10">
    <source>
        <dbReference type="SAM" id="MobiDB-lite"/>
    </source>
</evidence>
<dbReference type="GO" id="GO:0008972">
    <property type="term" value="F:phosphomethylpyrimidine kinase activity"/>
    <property type="evidence" value="ECO:0007669"/>
    <property type="project" value="UniProtKB-EC"/>
</dbReference>
<comment type="function">
    <text evidence="3">Catalyzes the phosphorylation of hydroxymethylpyrimidine phosphate (HMP-P) to HMP-PP, and of HMP to HMP-P.</text>
</comment>
<dbReference type="OrthoDB" id="34166at2"/>
<evidence type="ECO:0000313" key="14">
    <source>
        <dbReference type="Proteomes" id="UP000467240"/>
    </source>
</evidence>
<keyword evidence="8" id="KW-0067">ATP-binding</keyword>
<dbReference type="Pfam" id="PF08543">
    <property type="entry name" value="Phos_pyr_kin"/>
    <property type="match status" value="1"/>
</dbReference>
<dbReference type="UniPathway" id="UPA00060">
    <property type="reaction ID" value="UER00138"/>
</dbReference>
<evidence type="ECO:0000259" key="12">
    <source>
        <dbReference type="Pfam" id="PF08543"/>
    </source>
</evidence>
<dbReference type="InterPro" id="IPR016084">
    <property type="entry name" value="Haem_Oase-like_multi-hlx"/>
</dbReference>
<dbReference type="CDD" id="cd01169">
    <property type="entry name" value="HMPP_kinase"/>
    <property type="match status" value="1"/>
</dbReference>
<comment type="caution">
    <text evidence="13">The sequence shown here is derived from an EMBL/GenBank/DDBJ whole genome shotgun (WGS) entry which is preliminary data.</text>
</comment>
<keyword evidence="7 13" id="KW-0418">Kinase</keyword>
<dbReference type="Proteomes" id="UP000467240">
    <property type="component" value="Unassembled WGS sequence"/>
</dbReference>
<protein>
    <submittedName>
        <fullName evidence="13">Bifunctional hydroxymethylpyrimidine kinase/phosphomethylpyrimidine kinase</fullName>
    </submittedName>
</protein>
<feature type="compositionally biased region" description="Polar residues" evidence="10">
    <location>
        <begin position="1"/>
        <end position="10"/>
    </location>
</feature>
<organism evidence="13 14">
    <name type="scientific">Pseudoclavibacter chungangensis</name>
    <dbReference type="NCBI Taxonomy" id="587635"/>
    <lineage>
        <taxon>Bacteria</taxon>
        <taxon>Bacillati</taxon>
        <taxon>Actinomycetota</taxon>
        <taxon>Actinomycetes</taxon>
        <taxon>Micrococcales</taxon>
        <taxon>Microbacteriaceae</taxon>
        <taxon>Pseudoclavibacter</taxon>
    </lineage>
</organism>
<evidence type="ECO:0000256" key="5">
    <source>
        <dbReference type="ARBA" id="ARBA00022679"/>
    </source>
</evidence>
<dbReference type="FunFam" id="3.40.1190.20:FF:000003">
    <property type="entry name" value="Phosphomethylpyrimidine kinase ThiD"/>
    <property type="match status" value="1"/>
</dbReference>
<keyword evidence="14" id="KW-1185">Reference proteome</keyword>
<evidence type="ECO:0000256" key="3">
    <source>
        <dbReference type="ARBA" id="ARBA00003848"/>
    </source>
</evidence>
<evidence type="ECO:0000256" key="8">
    <source>
        <dbReference type="ARBA" id="ARBA00022840"/>
    </source>
</evidence>
<dbReference type="GO" id="GO:0005524">
    <property type="term" value="F:ATP binding"/>
    <property type="evidence" value="ECO:0007669"/>
    <property type="project" value="UniProtKB-KW"/>
</dbReference>
<comment type="catalytic activity">
    <reaction evidence="2">
        <text>4-amino-2-methyl-5-(phosphooxymethyl)pyrimidine + ATP = 4-amino-2-methyl-5-(diphosphooxymethyl)pyrimidine + ADP</text>
        <dbReference type="Rhea" id="RHEA:19893"/>
        <dbReference type="ChEBI" id="CHEBI:30616"/>
        <dbReference type="ChEBI" id="CHEBI:57841"/>
        <dbReference type="ChEBI" id="CHEBI:58354"/>
        <dbReference type="ChEBI" id="CHEBI:456216"/>
        <dbReference type="EC" id="2.7.4.7"/>
    </reaction>
</comment>
<reference evidence="13 14" key="1">
    <citation type="submission" date="2019-09" db="EMBL/GenBank/DDBJ databases">
        <title>Phylogeny of genus Pseudoclavibacter and closely related genus.</title>
        <authorList>
            <person name="Li Y."/>
        </authorList>
    </citation>
    <scope>NUCLEOTIDE SEQUENCE [LARGE SCALE GENOMIC DNA]</scope>
    <source>
        <strain evidence="13 14">DSM 23821</strain>
    </source>
</reference>
<dbReference type="GO" id="GO:0005829">
    <property type="term" value="C:cytosol"/>
    <property type="evidence" value="ECO:0007669"/>
    <property type="project" value="TreeGrafter"/>
</dbReference>
<evidence type="ECO:0000256" key="1">
    <source>
        <dbReference type="ARBA" id="ARBA00000151"/>
    </source>
</evidence>
<dbReference type="NCBIfam" id="NF011301">
    <property type="entry name" value="PRK14713.1"/>
    <property type="match status" value="1"/>
</dbReference>
<dbReference type="PANTHER" id="PTHR20858:SF17">
    <property type="entry name" value="HYDROXYMETHYLPYRIMIDINE_PHOSPHOMETHYLPYRIMIDINE KINASE THI20-RELATED"/>
    <property type="match status" value="1"/>
</dbReference>
<dbReference type="GO" id="GO:0009229">
    <property type="term" value="P:thiamine diphosphate biosynthetic process"/>
    <property type="evidence" value="ECO:0007669"/>
    <property type="project" value="UniProtKB-UniPathway"/>
</dbReference>
<comment type="pathway">
    <text evidence="4">Cofactor biosynthesis; thiamine diphosphate biosynthesis; 4-amino-2-methyl-5-diphosphomethylpyrimidine from 5-amino-1-(5-phospho-D-ribosyl)imidazole: step 3/3.</text>
</comment>
<keyword evidence="9" id="KW-0784">Thiamine biosynthesis</keyword>
<dbReference type="Pfam" id="PF03070">
    <property type="entry name" value="TENA_THI-4"/>
    <property type="match status" value="1"/>
</dbReference>
<evidence type="ECO:0000313" key="13">
    <source>
        <dbReference type="EMBL" id="KAB1660272.1"/>
    </source>
</evidence>
<dbReference type="GO" id="GO:0008902">
    <property type="term" value="F:hydroxymethylpyrimidine kinase activity"/>
    <property type="evidence" value="ECO:0007669"/>
    <property type="project" value="UniProtKB-EC"/>
</dbReference>
<keyword evidence="5" id="KW-0808">Transferase</keyword>
<dbReference type="NCBIfam" id="TIGR00097">
    <property type="entry name" value="HMP-P_kinase"/>
    <property type="match status" value="1"/>
</dbReference>